<gene>
    <name evidence="1" type="ORF">METZ01_LOCUS402247</name>
</gene>
<name>A0A382VSE5_9ZZZZ</name>
<protein>
    <submittedName>
        <fullName evidence="1">Uncharacterized protein</fullName>
    </submittedName>
</protein>
<dbReference type="AlphaFoldDB" id="A0A382VSE5"/>
<evidence type="ECO:0000313" key="1">
    <source>
        <dbReference type="EMBL" id="SVD49393.1"/>
    </source>
</evidence>
<accession>A0A382VSE5</accession>
<sequence length="47" mass="5616">MRAEVRKYRLKEETRRLNLEYAKTVLLGAEGKLPLYDINSFDKQEET</sequence>
<organism evidence="1">
    <name type="scientific">marine metagenome</name>
    <dbReference type="NCBI Taxonomy" id="408172"/>
    <lineage>
        <taxon>unclassified sequences</taxon>
        <taxon>metagenomes</taxon>
        <taxon>ecological metagenomes</taxon>
    </lineage>
</organism>
<reference evidence="1" key="1">
    <citation type="submission" date="2018-05" db="EMBL/GenBank/DDBJ databases">
        <authorList>
            <person name="Lanie J.A."/>
            <person name="Ng W.-L."/>
            <person name="Kazmierczak K.M."/>
            <person name="Andrzejewski T.M."/>
            <person name="Davidsen T.M."/>
            <person name="Wayne K.J."/>
            <person name="Tettelin H."/>
            <person name="Glass J.I."/>
            <person name="Rusch D."/>
            <person name="Podicherti R."/>
            <person name="Tsui H.-C.T."/>
            <person name="Winkler M.E."/>
        </authorList>
    </citation>
    <scope>NUCLEOTIDE SEQUENCE</scope>
</reference>
<dbReference type="EMBL" id="UINC01154225">
    <property type="protein sequence ID" value="SVD49393.1"/>
    <property type="molecule type" value="Genomic_DNA"/>
</dbReference>
<proteinExistence type="predicted"/>